<evidence type="ECO:0000313" key="2">
    <source>
        <dbReference type="Proteomes" id="UP000008635"/>
    </source>
</evidence>
<dbReference type="AlphaFoldDB" id="E8U6D4"/>
<dbReference type="PANTHER" id="PTHR12558:SF13">
    <property type="entry name" value="CELL DIVISION CYCLE PROTEIN 27 HOMOLOG"/>
    <property type="match status" value="1"/>
</dbReference>
<dbReference type="OrthoDB" id="59226at2"/>
<keyword evidence="2" id="KW-1185">Reference proteome</keyword>
<dbReference type="KEGG" id="dmr:Deima_0970"/>
<dbReference type="eggNOG" id="COG0457">
    <property type="taxonomic scope" value="Bacteria"/>
</dbReference>
<dbReference type="InterPro" id="IPR019734">
    <property type="entry name" value="TPR_rpt"/>
</dbReference>
<dbReference type="Proteomes" id="UP000008635">
    <property type="component" value="Chromosome"/>
</dbReference>
<dbReference type="EMBL" id="CP002454">
    <property type="protein sequence ID" value="ADV66623.1"/>
    <property type="molecule type" value="Genomic_DNA"/>
</dbReference>
<sequence length="466" mass="51079">MIDPELTWQQAADALASEDFDSAYAILEGAEREAARPQRARILLYLASVDSLYGDDGVTDAQTALRDARTADSGIRHDPLYMALMAEIDGRVRGPDAAPLPDAALSGPPLARYHALAALALTHQPERALDVEVSAAELPAHLRWRLRSWQADCEEQLGRAEQAAHLYAEAAHAATGMNRAIMFQDAAALHLQAGQHEQAGTLLGRARLEYRGAEGEALHLAGWHHLDAQVKLARGDLQAALTGISEASRLERANGDPSYGVELVWGQTLTQSNRHEEALAHFTEALRLASAEDRPYALHELGVTYLDLDRPLEAMEALQQVLAHDEYPYAPEVLADLAECEYRLGRLAEAEANAQQAYAQGATVPASIVLGNIAMDYYHLPDALEHYERVVREAAPGSRDWTLGHQMAADVMAQQGFPDPAAAYAHAQQALEHLDPSDEWHTTLREHAQKAEERLQDQQGRGRTLN</sequence>
<dbReference type="Gene3D" id="1.25.40.10">
    <property type="entry name" value="Tetratricopeptide repeat domain"/>
    <property type="match status" value="1"/>
</dbReference>
<dbReference type="HOGENOM" id="CLU_048113_0_0_0"/>
<name>E8U6D4_DEIML</name>
<dbReference type="PANTHER" id="PTHR12558">
    <property type="entry name" value="CELL DIVISION CYCLE 16,23,27"/>
    <property type="match status" value="1"/>
</dbReference>
<organism evidence="1 2">
    <name type="scientific">Deinococcus maricopensis (strain DSM 21211 / LMG 22137 / NRRL B-23946 / LB-34)</name>
    <dbReference type="NCBI Taxonomy" id="709986"/>
    <lineage>
        <taxon>Bacteria</taxon>
        <taxon>Thermotogati</taxon>
        <taxon>Deinococcota</taxon>
        <taxon>Deinococci</taxon>
        <taxon>Deinococcales</taxon>
        <taxon>Deinococcaceae</taxon>
        <taxon>Deinococcus</taxon>
    </lineage>
</organism>
<protein>
    <submittedName>
        <fullName evidence="1">Tetratricopeptide TPR_1 repeat-containing protein</fullName>
    </submittedName>
</protein>
<dbReference type="InterPro" id="IPR011990">
    <property type="entry name" value="TPR-like_helical_dom_sf"/>
</dbReference>
<gene>
    <name evidence="1" type="ordered locus">Deima_0970</name>
</gene>
<accession>E8U6D4</accession>
<reference evidence="2" key="2">
    <citation type="submission" date="2011-01" db="EMBL/GenBank/DDBJ databases">
        <title>The complete genome of Deinococcus maricopensis DSM 21211.</title>
        <authorList>
            <consortium name="US DOE Joint Genome Institute (JGI-PGF)"/>
            <person name="Lucas S."/>
            <person name="Copeland A."/>
            <person name="Lapidus A."/>
            <person name="Goodwin L."/>
            <person name="Pitluck S."/>
            <person name="Kyrpides N."/>
            <person name="Mavromatis K."/>
            <person name="Pagani I."/>
            <person name="Ivanova N."/>
            <person name="Ovchinnikova G."/>
            <person name="Zeytun A."/>
            <person name="Detter J.C."/>
            <person name="Han C."/>
            <person name="Land M."/>
            <person name="Hauser L."/>
            <person name="Markowitz V."/>
            <person name="Cheng J.-F."/>
            <person name="Hugenholtz P."/>
            <person name="Woyke T."/>
            <person name="Wu D."/>
            <person name="Pukall R."/>
            <person name="Gehrich-Schroeter G."/>
            <person name="Brambilla E."/>
            <person name="Klenk H.-P."/>
            <person name="Eisen J.A."/>
        </authorList>
    </citation>
    <scope>NUCLEOTIDE SEQUENCE [LARGE SCALE GENOMIC DNA]</scope>
    <source>
        <strain evidence="2">DSM 21211 / LMG 22137 / NRRL B-23946 / LB-34</strain>
    </source>
</reference>
<reference evidence="1 2" key="1">
    <citation type="journal article" date="2011" name="Stand. Genomic Sci.">
        <title>Complete genome sequence of Deinococcus maricopensis type strain (LB-34).</title>
        <authorList>
            <person name="Pukall R."/>
            <person name="Zeytun A."/>
            <person name="Lucas S."/>
            <person name="Lapidus A."/>
            <person name="Hammon N."/>
            <person name="Deshpande S."/>
            <person name="Nolan M."/>
            <person name="Cheng J.F."/>
            <person name="Pitluck S."/>
            <person name="Liolios K."/>
            <person name="Pagani I."/>
            <person name="Mikhailova N."/>
            <person name="Ivanova N."/>
            <person name="Mavromatis K."/>
            <person name="Pati A."/>
            <person name="Tapia R."/>
            <person name="Han C."/>
            <person name="Goodwin L."/>
            <person name="Chen A."/>
            <person name="Palaniappan K."/>
            <person name="Land M."/>
            <person name="Hauser L."/>
            <person name="Chang Y.J."/>
            <person name="Jeffries C.D."/>
            <person name="Brambilla E.M."/>
            <person name="Rohde M."/>
            <person name="Goker M."/>
            <person name="Detter J.C."/>
            <person name="Woyke T."/>
            <person name="Bristow J."/>
            <person name="Eisen J.A."/>
            <person name="Markowitz V."/>
            <person name="Hugenholtz P."/>
            <person name="Kyrpides N.C."/>
            <person name="Klenk H.P."/>
        </authorList>
    </citation>
    <scope>NUCLEOTIDE SEQUENCE [LARGE SCALE GENOMIC DNA]</scope>
    <source>
        <strain evidence="2">DSM 21211 / LMG 22137 / NRRL B-23946 / LB-34</strain>
    </source>
</reference>
<dbReference type="SUPFAM" id="SSF48452">
    <property type="entry name" value="TPR-like"/>
    <property type="match status" value="2"/>
</dbReference>
<proteinExistence type="predicted"/>
<evidence type="ECO:0000313" key="1">
    <source>
        <dbReference type="EMBL" id="ADV66623.1"/>
    </source>
</evidence>
<dbReference type="SMART" id="SM00028">
    <property type="entry name" value="TPR"/>
    <property type="match status" value="4"/>
</dbReference>
<dbReference type="STRING" id="709986.Deima_0970"/>
<dbReference type="RefSeq" id="WP_013556128.1">
    <property type="nucleotide sequence ID" value="NC_014958.1"/>
</dbReference>